<dbReference type="WBParaSite" id="Smp_318870.1">
    <property type="protein sequence ID" value="Smp_318870.1"/>
    <property type="gene ID" value="Smp_318870"/>
</dbReference>
<dbReference type="InParanoid" id="A0A5K4F4M2"/>
<protein>
    <submittedName>
        <fullName evidence="2">Secreted protein</fullName>
    </submittedName>
</protein>
<accession>A0A5K4F4M2</accession>
<dbReference type="Proteomes" id="UP000008854">
    <property type="component" value="Unassembled WGS sequence"/>
</dbReference>
<proteinExistence type="predicted"/>
<sequence>MLLKCVYWKCRFSIDWTVSDVSVMLSAGKSENRVTCVICTHGTLATQVTDKVTDSVDSSPPRLEV</sequence>
<reference evidence="1" key="1">
    <citation type="journal article" date="2012" name="PLoS Negl. Trop. Dis.">
        <title>A systematically improved high quality genome and transcriptome of the human blood fluke Schistosoma mansoni.</title>
        <authorList>
            <person name="Protasio A.V."/>
            <person name="Tsai I.J."/>
            <person name="Babbage A."/>
            <person name="Nichol S."/>
            <person name="Hunt M."/>
            <person name="Aslett M.A."/>
            <person name="De Silva N."/>
            <person name="Velarde G.S."/>
            <person name="Anderson T.J."/>
            <person name="Clark R.C."/>
            <person name="Davidson C."/>
            <person name="Dillon G.P."/>
            <person name="Holroyd N.E."/>
            <person name="LoVerde P.T."/>
            <person name="Lloyd C."/>
            <person name="McQuillan J."/>
            <person name="Oliveira G."/>
            <person name="Otto T.D."/>
            <person name="Parker-Manuel S.J."/>
            <person name="Quail M.A."/>
            <person name="Wilson R.A."/>
            <person name="Zerlotini A."/>
            <person name="Dunne D.W."/>
            <person name="Berriman M."/>
        </authorList>
    </citation>
    <scope>NUCLEOTIDE SEQUENCE [LARGE SCALE GENOMIC DNA]</scope>
    <source>
        <strain evidence="1">Puerto Rican</strain>
    </source>
</reference>
<organism evidence="1 2">
    <name type="scientific">Schistosoma mansoni</name>
    <name type="common">Blood fluke</name>
    <dbReference type="NCBI Taxonomy" id="6183"/>
    <lineage>
        <taxon>Eukaryota</taxon>
        <taxon>Metazoa</taxon>
        <taxon>Spiralia</taxon>
        <taxon>Lophotrochozoa</taxon>
        <taxon>Platyhelminthes</taxon>
        <taxon>Trematoda</taxon>
        <taxon>Digenea</taxon>
        <taxon>Strigeidida</taxon>
        <taxon>Schistosomatoidea</taxon>
        <taxon>Schistosomatidae</taxon>
        <taxon>Schistosoma</taxon>
    </lineage>
</organism>
<reference evidence="2" key="2">
    <citation type="submission" date="2019-11" db="UniProtKB">
        <authorList>
            <consortium name="WormBaseParasite"/>
        </authorList>
    </citation>
    <scope>IDENTIFICATION</scope>
    <source>
        <strain evidence="2">Puerto Rican</strain>
    </source>
</reference>
<evidence type="ECO:0000313" key="2">
    <source>
        <dbReference type="WBParaSite" id="Smp_318870.1"/>
    </source>
</evidence>
<evidence type="ECO:0000313" key="1">
    <source>
        <dbReference type="Proteomes" id="UP000008854"/>
    </source>
</evidence>
<keyword evidence="1" id="KW-1185">Reference proteome</keyword>
<dbReference type="AlphaFoldDB" id="A0A5K4F4M2"/>
<name>A0A5K4F4M2_SCHMA</name>